<dbReference type="AlphaFoldDB" id="A0A813EGV8"/>
<dbReference type="InterPro" id="IPR007248">
    <property type="entry name" value="Mpv17_PMP22"/>
</dbReference>
<keyword evidence="4" id="KW-1133">Transmembrane helix</keyword>
<organism evidence="7 8">
    <name type="scientific">Polarella glacialis</name>
    <name type="common">Dinoflagellate</name>
    <dbReference type="NCBI Taxonomy" id="89957"/>
    <lineage>
        <taxon>Eukaryota</taxon>
        <taxon>Sar</taxon>
        <taxon>Alveolata</taxon>
        <taxon>Dinophyceae</taxon>
        <taxon>Suessiales</taxon>
        <taxon>Suessiaceae</taxon>
        <taxon>Polarella</taxon>
    </lineage>
</organism>
<dbReference type="GO" id="GO:0005737">
    <property type="term" value="C:cytoplasm"/>
    <property type="evidence" value="ECO:0007669"/>
    <property type="project" value="TreeGrafter"/>
</dbReference>
<sequence>YCGAFLFFVYGRAFPRLLPTLCARGLPHPQQKANIVKMVLIDNFLLTPCFFMPSYYLIKSVLDGGFESFRSPGVVAQRAWQRYSVEWFHACKIVWSCWIPMHFVTFAIMPTHWRVPFAASMSLLTMMLNSLQQTNLELTRAQLEDES</sequence>
<evidence type="ECO:0000256" key="6">
    <source>
        <dbReference type="RuleBase" id="RU363053"/>
    </source>
</evidence>
<evidence type="ECO:0000256" key="3">
    <source>
        <dbReference type="ARBA" id="ARBA00022692"/>
    </source>
</evidence>
<accession>A0A813EGV8</accession>
<evidence type="ECO:0000256" key="1">
    <source>
        <dbReference type="ARBA" id="ARBA00004141"/>
    </source>
</evidence>
<protein>
    <submittedName>
        <fullName evidence="7">Uncharacterized protein</fullName>
    </submittedName>
</protein>
<comment type="similarity">
    <text evidence="2 6">Belongs to the peroxisomal membrane protein PXMP2/4 family.</text>
</comment>
<reference evidence="7" key="1">
    <citation type="submission" date="2021-02" db="EMBL/GenBank/DDBJ databases">
        <authorList>
            <person name="Dougan E. K."/>
            <person name="Rhodes N."/>
            <person name="Thang M."/>
            <person name="Chan C."/>
        </authorList>
    </citation>
    <scope>NUCLEOTIDE SEQUENCE</scope>
</reference>
<name>A0A813EGV8_POLGL</name>
<evidence type="ECO:0000313" key="7">
    <source>
        <dbReference type="EMBL" id="CAE8598163.1"/>
    </source>
</evidence>
<dbReference type="Pfam" id="PF04117">
    <property type="entry name" value="Mpv17_PMP22"/>
    <property type="match status" value="1"/>
</dbReference>
<dbReference type="PANTHER" id="PTHR11266:SF17">
    <property type="entry name" value="PROTEIN MPV17"/>
    <property type="match status" value="1"/>
</dbReference>
<keyword evidence="3" id="KW-0812">Transmembrane</keyword>
<dbReference type="PANTHER" id="PTHR11266">
    <property type="entry name" value="PEROXISOMAL MEMBRANE PROTEIN 2, PXMP2 MPV17"/>
    <property type="match status" value="1"/>
</dbReference>
<keyword evidence="5" id="KW-0472">Membrane</keyword>
<evidence type="ECO:0000256" key="2">
    <source>
        <dbReference type="ARBA" id="ARBA00006824"/>
    </source>
</evidence>
<keyword evidence="8" id="KW-1185">Reference proteome</keyword>
<evidence type="ECO:0000313" key="8">
    <source>
        <dbReference type="Proteomes" id="UP000654075"/>
    </source>
</evidence>
<dbReference type="GO" id="GO:0016020">
    <property type="term" value="C:membrane"/>
    <property type="evidence" value="ECO:0007669"/>
    <property type="project" value="UniProtKB-SubCell"/>
</dbReference>
<gene>
    <name evidence="7" type="ORF">PGLA1383_LOCUS16575</name>
</gene>
<dbReference type="Proteomes" id="UP000654075">
    <property type="component" value="Unassembled WGS sequence"/>
</dbReference>
<comment type="subcellular location">
    <subcellularLocation>
        <location evidence="1">Membrane</location>
        <topology evidence="1">Multi-pass membrane protein</topology>
    </subcellularLocation>
</comment>
<comment type="caution">
    <text evidence="7">The sequence shown here is derived from an EMBL/GenBank/DDBJ whole genome shotgun (WGS) entry which is preliminary data.</text>
</comment>
<evidence type="ECO:0000256" key="5">
    <source>
        <dbReference type="ARBA" id="ARBA00023136"/>
    </source>
</evidence>
<evidence type="ECO:0000256" key="4">
    <source>
        <dbReference type="ARBA" id="ARBA00022989"/>
    </source>
</evidence>
<proteinExistence type="inferred from homology"/>
<dbReference type="EMBL" id="CAJNNV010010084">
    <property type="protein sequence ID" value="CAE8598163.1"/>
    <property type="molecule type" value="Genomic_DNA"/>
</dbReference>
<dbReference type="OrthoDB" id="10267969at2759"/>
<feature type="non-terminal residue" evidence="7">
    <location>
        <position position="1"/>
    </location>
</feature>